<dbReference type="GO" id="GO:0015833">
    <property type="term" value="P:peptide transport"/>
    <property type="evidence" value="ECO:0007669"/>
    <property type="project" value="TreeGrafter"/>
</dbReference>
<organism evidence="3 4">
    <name type="scientific">Nocardia flavorosea</name>
    <dbReference type="NCBI Taxonomy" id="53429"/>
    <lineage>
        <taxon>Bacteria</taxon>
        <taxon>Bacillati</taxon>
        <taxon>Actinomycetota</taxon>
        <taxon>Actinomycetes</taxon>
        <taxon>Mycobacteriales</taxon>
        <taxon>Nocardiaceae</taxon>
        <taxon>Nocardia</taxon>
    </lineage>
</organism>
<reference evidence="3 4" key="1">
    <citation type="submission" date="2020-04" db="EMBL/GenBank/DDBJ databases">
        <title>MicrobeNet Type strains.</title>
        <authorList>
            <person name="Nicholson A.C."/>
        </authorList>
    </citation>
    <scope>NUCLEOTIDE SEQUENCE [LARGE SCALE GENOMIC DNA]</scope>
    <source>
        <strain evidence="3 4">JCM 3332</strain>
    </source>
</reference>
<evidence type="ECO:0000259" key="2">
    <source>
        <dbReference type="Pfam" id="PF00496"/>
    </source>
</evidence>
<dbReference type="AlphaFoldDB" id="A0A846YH95"/>
<dbReference type="EMBL" id="JAAXOT010000010">
    <property type="protein sequence ID" value="NKY58367.1"/>
    <property type="molecule type" value="Genomic_DNA"/>
</dbReference>
<dbReference type="PANTHER" id="PTHR30290">
    <property type="entry name" value="PERIPLASMIC BINDING COMPONENT OF ABC TRANSPORTER"/>
    <property type="match status" value="1"/>
</dbReference>
<dbReference type="InterPro" id="IPR000914">
    <property type="entry name" value="SBP_5_dom"/>
</dbReference>
<keyword evidence="1" id="KW-0732">Signal</keyword>
<dbReference type="PROSITE" id="PS51257">
    <property type="entry name" value="PROKAR_LIPOPROTEIN"/>
    <property type="match status" value="1"/>
</dbReference>
<dbReference type="GO" id="GO:1904680">
    <property type="term" value="F:peptide transmembrane transporter activity"/>
    <property type="evidence" value="ECO:0007669"/>
    <property type="project" value="TreeGrafter"/>
</dbReference>
<proteinExistence type="predicted"/>
<dbReference type="InterPro" id="IPR030678">
    <property type="entry name" value="Peptide/Ni-bd"/>
</dbReference>
<comment type="caution">
    <text evidence="3">The sequence shown here is derived from an EMBL/GenBank/DDBJ whole genome shotgun (WGS) entry which is preliminary data.</text>
</comment>
<evidence type="ECO:0000313" key="3">
    <source>
        <dbReference type="EMBL" id="NKY58367.1"/>
    </source>
</evidence>
<dbReference type="Proteomes" id="UP000570678">
    <property type="component" value="Unassembled WGS sequence"/>
</dbReference>
<dbReference type="InterPro" id="IPR039424">
    <property type="entry name" value="SBP_5"/>
</dbReference>
<dbReference type="Pfam" id="PF00496">
    <property type="entry name" value="SBP_bac_5"/>
    <property type="match status" value="1"/>
</dbReference>
<feature type="chain" id="PRO_5032278156" evidence="1">
    <location>
        <begin position="28"/>
        <end position="516"/>
    </location>
</feature>
<feature type="signal peptide" evidence="1">
    <location>
        <begin position="1"/>
        <end position="27"/>
    </location>
</feature>
<sequence length="516" mass="55288">MSCQSPRARRPRILAALIAAVIWSAVAACGYDQATGPSATSGETTLAFAVQGAPNSLDPAQLMEGQQAYVWSGIYDTLLYLDNDGELQPNAAESWQVSEDARTVTLTLRPGMTFSSGAPVNAAAVKTTMERTKATAGPMQNWLDIVETVRTPDDRTVVLELTRPDAGLLPALAMGPGVIGDPATMAESRTALNPVGSGPYTLDTAQTVHGTTYVLKRRDDYWNADAYPFSTVKIRVIPDRTAALNALQAGELNAGSVEVTHLSRLEASGFQVTPVEGASLVSVVIADRKGELVPALADQRVRAAINMAFDRTKIVEQLNHGSGKPTVQTFSPQGPAYDPALANEYPFDVEGAKRLLAEAGYPDGFAVTMPETTHAKTFAPTITQSLAAIGITVNWEPIPQQQAPAAVASKRFPLVLAIDAAAPFPRELQGFTPEHARNPFHTTEPELTALIDRFNRELDPVRAGELAAEINAFTVRYAWDAPLLHVTINWVTSKGIEYVSLGARGLSTVRQFDLGT</sequence>
<name>A0A846YH95_9NOCA</name>
<evidence type="ECO:0000313" key="4">
    <source>
        <dbReference type="Proteomes" id="UP000570678"/>
    </source>
</evidence>
<dbReference type="Gene3D" id="3.40.190.10">
    <property type="entry name" value="Periplasmic binding protein-like II"/>
    <property type="match status" value="1"/>
</dbReference>
<dbReference type="GO" id="GO:0043190">
    <property type="term" value="C:ATP-binding cassette (ABC) transporter complex"/>
    <property type="evidence" value="ECO:0007669"/>
    <property type="project" value="InterPro"/>
</dbReference>
<dbReference type="GO" id="GO:0042597">
    <property type="term" value="C:periplasmic space"/>
    <property type="evidence" value="ECO:0007669"/>
    <property type="project" value="UniProtKB-ARBA"/>
</dbReference>
<evidence type="ECO:0000256" key="1">
    <source>
        <dbReference type="SAM" id="SignalP"/>
    </source>
</evidence>
<feature type="domain" description="Solute-binding protein family 5" evidence="2">
    <location>
        <begin position="86"/>
        <end position="417"/>
    </location>
</feature>
<dbReference type="RefSeq" id="WP_062979502.1">
    <property type="nucleotide sequence ID" value="NZ_JAAXOT010000010.1"/>
</dbReference>
<accession>A0A846YH95</accession>
<keyword evidence="4" id="KW-1185">Reference proteome</keyword>
<protein>
    <submittedName>
        <fullName evidence="3">ABC transporter substrate-binding protein</fullName>
    </submittedName>
</protein>
<gene>
    <name evidence="3" type="ORF">HGA15_19925</name>
</gene>
<dbReference type="Gene3D" id="3.10.105.10">
    <property type="entry name" value="Dipeptide-binding Protein, Domain 3"/>
    <property type="match status" value="1"/>
</dbReference>
<dbReference type="PIRSF" id="PIRSF002741">
    <property type="entry name" value="MppA"/>
    <property type="match status" value="1"/>
</dbReference>
<dbReference type="SUPFAM" id="SSF53850">
    <property type="entry name" value="Periplasmic binding protein-like II"/>
    <property type="match status" value="1"/>
</dbReference>